<feature type="domain" description="NOL9 N-terminal" evidence="11">
    <location>
        <begin position="58"/>
        <end position="205"/>
    </location>
</feature>
<dbReference type="InterPro" id="IPR045116">
    <property type="entry name" value="Clp1/Grc3"/>
</dbReference>
<evidence type="ECO:0000256" key="5">
    <source>
        <dbReference type="ARBA" id="ARBA00022741"/>
    </source>
</evidence>
<dbReference type="OrthoDB" id="2405412at2759"/>
<comment type="subcellular location">
    <subcellularLocation>
        <location evidence="1">Nucleus</location>
        <location evidence="1">Nucleolus</location>
    </subcellularLocation>
</comment>
<dbReference type="Pfam" id="PF25467">
    <property type="entry name" value="NOL9_C"/>
    <property type="match status" value="1"/>
</dbReference>
<accession>A0A4Z2DL00</accession>
<evidence type="ECO:0000256" key="3">
    <source>
        <dbReference type="ARBA" id="ARBA00022552"/>
    </source>
</evidence>
<evidence type="ECO:0000313" key="14">
    <source>
        <dbReference type="Proteomes" id="UP000311919"/>
    </source>
</evidence>
<dbReference type="GO" id="GO:0000448">
    <property type="term" value="P:cleavage in ITS2 between 5.8S rRNA and LSU-rRNA of tricistronic rRNA transcript (SSU-rRNA, 5.8S rRNA, LSU-rRNA)"/>
    <property type="evidence" value="ECO:0007669"/>
    <property type="project" value="TreeGrafter"/>
</dbReference>
<keyword evidence="3" id="KW-0698">rRNA processing</keyword>
<dbReference type="InterPro" id="IPR032319">
    <property type="entry name" value="CLP1_P"/>
</dbReference>
<dbReference type="Proteomes" id="UP000311919">
    <property type="component" value="Unassembled WGS sequence"/>
</dbReference>
<dbReference type="Pfam" id="PF16575">
    <property type="entry name" value="CLP1_P"/>
    <property type="match status" value="1"/>
</dbReference>
<evidence type="ECO:0000256" key="6">
    <source>
        <dbReference type="ARBA" id="ARBA00022777"/>
    </source>
</evidence>
<evidence type="ECO:0000259" key="10">
    <source>
        <dbReference type="Pfam" id="PF16575"/>
    </source>
</evidence>
<keyword evidence="14" id="KW-1185">Reference proteome</keyword>
<dbReference type="InterPro" id="IPR057573">
    <property type="entry name" value="NOL9_N"/>
</dbReference>
<comment type="caution">
    <text evidence="13">The sequence shown here is derived from an EMBL/GenBank/DDBJ whole genome shotgun (WGS) entry which is preliminary data.</text>
</comment>
<dbReference type="STRING" id="6182.A0A4Z2DL00"/>
<evidence type="ECO:0000256" key="8">
    <source>
        <dbReference type="ARBA" id="ARBA00023242"/>
    </source>
</evidence>
<gene>
    <name evidence="13" type="ORF">EWB00_011318</name>
</gene>
<dbReference type="PANTHER" id="PTHR12755">
    <property type="entry name" value="CLEAVAGE/POLYADENYLATION FACTOR IA SUBUNIT CLP1P"/>
    <property type="match status" value="1"/>
</dbReference>
<dbReference type="EMBL" id="SKCS01000095">
    <property type="protein sequence ID" value="TNN17205.1"/>
    <property type="molecule type" value="Genomic_DNA"/>
</dbReference>
<evidence type="ECO:0000259" key="12">
    <source>
        <dbReference type="Pfam" id="PF25467"/>
    </source>
</evidence>
<comment type="similarity">
    <text evidence="2">Belongs to the Clp1 family. NOL9/GRC3 subfamily.</text>
</comment>
<keyword evidence="6 13" id="KW-0418">Kinase</keyword>
<keyword evidence="4" id="KW-0808">Transferase</keyword>
<evidence type="ECO:0000256" key="7">
    <source>
        <dbReference type="ARBA" id="ARBA00022840"/>
    </source>
</evidence>
<dbReference type="GO" id="GO:0051731">
    <property type="term" value="F:polynucleotide 5'-hydroxyl-kinase activity"/>
    <property type="evidence" value="ECO:0007669"/>
    <property type="project" value="InterPro"/>
</dbReference>
<protein>
    <recommendedName>
        <fullName evidence="9">Polynucleotide 5'-hydroxyl-kinase NOL9</fullName>
    </recommendedName>
</protein>
<name>A0A4Z2DL00_SCHJA</name>
<feature type="domain" description="NOL9 C-terminal" evidence="12">
    <location>
        <begin position="591"/>
        <end position="673"/>
    </location>
</feature>
<sequence>MLQHSKIPRKKSRKFHDTSYKFNNHNEAKFHVTMFESKRAKAIIYLSKSSSKFTNHPNSCLRSCFILLGGSTHLAVFGKAKMTHICGPRVTVWGGNIGLNISNSFDIFSPTSHTPISITQCSQDHFEHENHENAIQQFQNAETKLALERVCGAHDQFLIERLVDEMNHFQGYVSVLHFNSQENRVLDSLSEVKRFRFLFHLPSENTVPSTYIAKSLGFTFLEHDGNLGYQVAPEISCISERLTALSTDGHYDKSLRKVLICGPKGSGKSSLVRFLSNRILTNVRYPLEEKCVAILDCDIGQPEFTPNGMISLCLVNLPLFGPPYTHILTTNVNIVRRCFVGCISPSDDPSFYLKCLDFVYNAYVNLPEPKPILLVNTMGWMQGLGLTLLLEQILLIKPDLIIQLRLPGSSNSRTTTPDLSGGSLRTMDTWNSRDISNETFCHDAILVESFIKPYHENSVSDPRYYLGPPDHRDLMMLTYFISTLACAYTSLPSRLEGESLGHPVAHLLDCIPYQVPVAISSKQQDISENMINKQENVVFDNSASTSELNEFQINALYSNKEENDSIHLAFRVMRPNSSIFTDDPVFPSSVDDLLSCLNATLVALCIVPQDIINEPNSTCMYRWISSNPVCECVGLAICRAVDPIAGVIYLTTGVPANDLLKVTGILRGNVNLPNCFLLDQPFFPTRADEETSPFLRIRAQSVHRAKDVQVFHPGGLIQRQSITTLIVQERPMSWIDVLTYERSSVYRFYLNLLTQRVPVLYFLFDYFLRHFGEYFCSTSLVYLSGIQ</sequence>
<evidence type="ECO:0000313" key="13">
    <source>
        <dbReference type="EMBL" id="TNN17205.1"/>
    </source>
</evidence>
<dbReference type="GO" id="GO:0005730">
    <property type="term" value="C:nucleolus"/>
    <property type="evidence" value="ECO:0007669"/>
    <property type="project" value="UniProtKB-SubCell"/>
</dbReference>
<keyword evidence="7" id="KW-0067">ATP-binding</keyword>
<dbReference type="InterPro" id="IPR027417">
    <property type="entry name" value="P-loop_NTPase"/>
</dbReference>
<evidence type="ECO:0000256" key="1">
    <source>
        <dbReference type="ARBA" id="ARBA00004604"/>
    </source>
</evidence>
<feature type="domain" description="Clp1 P-loop" evidence="10">
    <location>
        <begin position="262"/>
        <end position="405"/>
    </location>
</feature>
<dbReference type="Gene3D" id="3.40.50.300">
    <property type="entry name" value="P-loop containing nucleotide triphosphate hydrolases"/>
    <property type="match status" value="1"/>
</dbReference>
<dbReference type="InterPro" id="IPR057570">
    <property type="entry name" value="NOL9_C"/>
</dbReference>
<organism evidence="13 14">
    <name type="scientific">Schistosoma japonicum</name>
    <name type="common">Blood fluke</name>
    <dbReference type="NCBI Taxonomy" id="6182"/>
    <lineage>
        <taxon>Eukaryota</taxon>
        <taxon>Metazoa</taxon>
        <taxon>Spiralia</taxon>
        <taxon>Lophotrochozoa</taxon>
        <taxon>Platyhelminthes</taxon>
        <taxon>Trematoda</taxon>
        <taxon>Digenea</taxon>
        <taxon>Strigeidida</taxon>
        <taxon>Schistosomatoidea</taxon>
        <taxon>Schistosomatidae</taxon>
        <taxon>Schistosoma</taxon>
    </lineage>
</organism>
<evidence type="ECO:0000256" key="2">
    <source>
        <dbReference type="ARBA" id="ARBA00011003"/>
    </source>
</evidence>
<proteinExistence type="inferred from homology"/>
<dbReference type="SUPFAM" id="SSF52540">
    <property type="entry name" value="P-loop containing nucleoside triphosphate hydrolases"/>
    <property type="match status" value="1"/>
</dbReference>
<evidence type="ECO:0000256" key="9">
    <source>
        <dbReference type="ARBA" id="ARBA00071212"/>
    </source>
</evidence>
<keyword evidence="8" id="KW-0539">Nucleus</keyword>
<dbReference type="PANTHER" id="PTHR12755:SF3">
    <property type="entry name" value="POLYNUCLEOTIDE 5'-HYDROXYL-KINASE NOL9"/>
    <property type="match status" value="1"/>
</dbReference>
<evidence type="ECO:0000256" key="4">
    <source>
        <dbReference type="ARBA" id="ARBA00022679"/>
    </source>
</evidence>
<dbReference type="AlphaFoldDB" id="A0A4Z2DL00"/>
<dbReference type="GO" id="GO:0005524">
    <property type="term" value="F:ATP binding"/>
    <property type="evidence" value="ECO:0007669"/>
    <property type="project" value="UniProtKB-KW"/>
</dbReference>
<evidence type="ECO:0000259" key="11">
    <source>
        <dbReference type="Pfam" id="PF24419"/>
    </source>
</evidence>
<dbReference type="Pfam" id="PF24419">
    <property type="entry name" value="Cupin_NOL9"/>
    <property type="match status" value="1"/>
</dbReference>
<keyword evidence="5" id="KW-0547">Nucleotide-binding</keyword>
<reference evidence="13 14" key="1">
    <citation type="submission" date="2019-03" db="EMBL/GenBank/DDBJ databases">
        <title>An improved genome assembly of the fluke Schistosoma japonicum.</title>
        <authorList>
            <person name="Hu W."/>
            <person name="Luo F."/>
            <person name="Yin M."/>
            <person name="Mo X."/>
            <person name="Sun C."/>
            <person name="Wu Q."/>
            <person name="Zhu B."/>
            <person name="Xiang M."/>
            <person name="Wang J."/>
            <person name="Wang Y."/>
            <person name="Zhang T."/>
            <person name="Xu B."/>
            <person name="Zheng H."/>
            <person name="Feng Z."/>
        </authorList>
    </citation>
    <scope>NUCLEOTIDE SEQUENCE [LARGE SCALE GENOMIC DNA]</scope>
    <source>
        <strain evidence="13">HuSjv2</strain>
        <tissue evidence="13">Worms</tissue>
    </source>
</reference>